<evidence type="ECO:0000256" key="2">
    <source>
        <dbReference type="SAM" id="SignalP"/>
    </source>
</evidence>
<feature type="region of interest" description="Disordered" evidence="1">
    <location>
        <begin position="104"/>
        <end position="128"/>
    </location>
</feature>
<feature type="signal peptide" evidence="2">
    <location>
        <begin position="1"/>
        <end position="19"/>
    </location>
</feature>
<feature type="chain" id="PRO_5004281521" evidence="2">
    <location>
        <begin position="20"/>
        <end position="128"/>
    </location>
</feature>
<evidence type="ECO:0000313" key="3">
    <source>
        <dbReference type="EMBL" id="AAR05177.1"/>
    </source>
</evidence>
<protein>
    <submittedName>
        <fullName evidence="3">Uncharacterized protein</fullName>
    </submittedName>
</protein>
<sequence>MKRLLVITMLTCMIPFVLADHHKDAKSKERKMNNPNHLMNFAECKEIKELIGGILSMSDGIWKEIEKNPEDEKKWGEVIALSDLASNYSTVYDVWCKDMIKKRMKSRDKAKKKMKKEKNHKNHEKPDN</sequence>
<reference evidence="3" key="1">
    <citation type="journal article" date="2003" name="Proc. Natl. Acad. Sci. U.S.A.">
        <title>Proteorhodopsin genes are distributed among divergent marine bacterial taxa.</title>
        <authorList>
            <person name="De La Torre J.R."/>
            <person name="Christianson L.M."/>
            <person name="Beja O."/>
            <person name="Suzuki M.T."/>
            <person name="Karl D.M."/>
            <person name="Heidelberg J."/>
            <person name="DeLong E.F."/>
        </authorList>
    </citation>
    <scope>NUCLEOTIDE SEQUENCE</scope>
</reference>
<organism evidence="3">
    <name type="scientific">uncultured marine proteobacterium ANT8C10</name>
    <dbReference type="NCBI Taxonomy" id="248047"/>
    <lineage>
        <taxon>Bacteria</taxon>
        <taxon>Pseudomonadati</taxon>
        <taxon>Pseudomonadota</taxon>
        <taxon>environmental samples</taxon>
    </lineage>
</organism>
<gene>
    <name evidence="3" type="ORF">ANT8C10.02</name>
</gene>
<evidence type="ECO:0000256" key="1">
    <source>
        <dbReference type="SAM" id="MobiDB-lite"/>
    </source>
</evidence>
<reference evidence="3" key="2">
    <citation type="submission" date="2003-08" db="EMBL/GenBank/DDBJ databases">
        <authorList>
            <person name="de la Torre J.R."/>
            <person name="Christianson L.M."/>
            <person name="Beja O."/>
            <person name="Suzuki M.T."/>
            <person name="Karl D.M."/>
            <person name="Heidelberg J.F."/>
            <person name="DeLong E.F."/>
        </authorList>
    </citation>
    <scope>NUCLEOTIDE SEQUENCE</scope>
</reference>
<dbReference type="EMBL" id="AY372452">
    <property type="protein sequence ID" value="AAR05177.1"/>
    <property type="molecule type" value="Genomic_DNA"/>
</dbReference>
<keyword evidence="2" id="KW-0732">Signal</keyword>
<accession>Q6UD63</accession>
<proteinExistence type="predicted"/>
<dbReference type="AlphaFoldDB" id="Q6UD63"/>
<name>Q6UD63_9PROT</name>